<reference evidence="2 3" key="1">
    <citation type="journal article" date="2009" name="Appl. Environ. Microbiol.">
        <title>Three genomes from the phylum Acidobacteria provide insight into the lifestyles of these microorganisms in soils.</title>
        <authorList>
            <person name="Ward N.L."/>
            <person name="Challacombe J.F."/>
            <person name="Janssen P.H."/>
            <person name="Henrissat B."/>
            <person name="Coutinho P.M."/>
            <person name="Wu M."/>
            <person name="Xie G."/>
            <person name="Haft D.H."/>
            <person name="Sait M."/>
            <person name="Badger J."/>
            <person name="Barabote R.D."/>
            <person name="Bradley B."/>
            <person name="Brettin T.S."/>
            <person name="Brinkac L.M."/>
            <person name="Bruce D."/>
            <person name="Creasy T."/>
            <person name="Daugherty S.C."/>
            <person name="Davidsen T.M."/>
            <person name="DeBoy R.T."/>
            <person name="Detter J.C."/>
            <person name="Dodson R.J."/>
            <person name="Durkin A.S."/>
            <person name="Ganapathy A."/>
            <person name="Gwinn-Giglio M."/>
            <person name="Han C.S."/>
            <person name="Khouri H."/>
            <person name="Kiss H."/>
            <person name="Kothari S.P."/>
            <person name="Madupu R."/>
            <person name="Nelson K.E."/>
            <person name="Nelson W.C."/>
            <person name="Paulsen I."/>
            <person name="Penn K."/>
            <person name="Ren Q."/>
            <person name="Rosovitz M.J."/>
            <person name="Selengut J.D."/>
            <person name="Shrivastava S."/>
            <person name="Sullivan S.A."/>
            <person name="Tapia R."/>
            <person name="Thompson L.S."/>
            <person name="Watkins K.L."/>
            <person name="Yang Q."/>
            <person name="Yu C."/>
            <person name="Zafar N."/>
            <person name="Zhou L."/>
            <person name="Kuske C.R."/>
        </authorList>
    </citation>
    <scope>NUCLEOTIDE SEQUENCE [LARGE SCALE GENOMIC DNA]</scope>
    <source>
        <strain evidence="2 3">Ellin345</strain>
    </source>
</reference>
<dbReference type="eggNOG" id="ENOG50342RZ">
    <property type="taxonomic scope" value="Bacteria"/>
</dbReference>
<dbReference type="AlphaFoldDB" id="Q1INN1"/>
<dbReference type="OrthoDB" id="115473at2"/>
<proteinExistence type="predicted"/>
<gene>
    <name evidence="2" type="ordered locus">Acid345_2518</name>
</gene>
<sequence>MNFRKAGLLLAVLLLSTLGLAQTTAQSQPPTQSQRFLVPVTEYQPITGKQRLQWFADATVGPESLLLAGPWTAGWNTIFNSPKEYGPHIEGFGKRYGMRLTGVSTGNAMTATFGSFWGEDPRYFKSPHPGFKKRAGWVIVSPFIAPHRDGTWHPAYAYYMGTVGNNFLSNTWRAESESHASDAAIRCMTGVLGSMASNAFAEFWPDVSHAIFKTKKK</sequence>
<dbReference type="EnsemblBacteria" id="ABF41519">
    <property type="protein sequence ID" value="ABF41519"/>
    <property type="gene ID" value="Acid345_2518"/>
</dbReference>
<feature type="chain" id="PRO_5004191334" evidence="1">
    <location>
        <begin position="22"/>
        <end position="217"/>
    </location>
</feature>
<dbReference type="RefSeq" id="WP_011523320.1">
    <property type="nucleotide sequence ID" value="NC_008009.1"/>
</dbReference>
<evidence type="ECO:0000256" key="1">
    <source>
        <dbReference type="SAM" id="SignalP"/>
    </source>
</evidence>
<organism evidence="2 3">
    <name type="scientific">Koribacter versatilis (strain Ellin345)</name>
    <dbReference type="NCBI Taxonomy" id="204669"/>
    <lineage>
        <taxon>Bacteria</taxon>
        <taxon>Pseudomonadati</taxon>
        <taxon>Acidobacteriota</taxon>
        <taxon>Terriglobia</taxon>
        <taxon>Terriglobales</taxon>
        <taxon>Candidatus Korobacteraceae</taxon>
        <taxon>Candidatus Korobacter</taxon>
    </lineage>
</organism>
<dbReference type="HOGENOM" id="CLU_1270930_0_0_0"/>
<dbReference type="KEGG" id="aba:Acid345_2518"/>
<accession>Q1INN1</accession>
<protein>
    <submittedName>
        <fullName evidence="2">Uncharacterized protein</fullName>
    </submittedName>
</protein>
<dbReference type="Proteomes" id="UP000002432">
    <property type="component" value="Chromosome"/>
</dbReference>
<evidence type="ECO:0000313" key="3">
    <source>
        <dbReference type="Proteomes" id="UP000002432"/>
    </source>
</evidence>
<keyword evidence="3" id="KW-1185">Reference proteome</keyword>
<dbReference type="STRING" id="204669.Acid345_2518"/>
<name>Q1INN1_KORVE</name>
<keyword evidence="1" id="KW-0732">Signal</keyword>
<evidence type="ECO:0000313" key="2">
    <source>
        <dbReference type="EMBL" id="ABF41519.1"/>
    </source>
</evidence>
<dbReference type="EMBL" id="CP000360">
    <property type="protein sequence ID" value="ABF41519.1"/>
    <property type="molecule type" value="Genomic_DNA"/>
</dbReference>
<feature type="signal peptide" evidence="1">
    <location>
        <begin position="1"/>
        <end position="21"/>
    </location>
</feature>